<dbReference type="PANTHER" id="PTHR24416:SF525">
    <property type="entry name" value="INSULIN-LIKE RECEPTOR"/>
    <property type="match status" value="1"/>
</dbReference>
<dbReference type="PROSITE" id="PS00107">
    <property type="entry name" value="PROTEIN_KINASE_ATP"/>
    <property type="match status" value="1"/>
</dbReference>
<feature type="domain" description="Fibronectin type-III" evidence="25">
    <location>
        <begin position="1247"/>
        <end position="1344"/>
    </location>
</feature>
<gene>
    <name evidence="28" type="primary">LOC108621684</name>
</gene>
<feature type="compositionally biased region" description="Basic and acidic residues" evidence="22">
    <location>
        <begin position="2114"/>
        <end position="2124"/>
    </location>
</feature>
<evidence type="ECO:0000256" key="19">
    <source>
        <dbReference type="ARBA" id="ARBA00023211"/>
    </source>
</evidence>
<comment type="cofactor">
    <cofactor evidence="1">
        <name>Mn(2+)</name>
        <dbReference type="ChEBI" id="CHEBI:29035"/>
    </cofactor>
</comment>
<feature type="domain" description="4Fe-4S ferredoxin-type" evidence="26">
    <location>
        <begin position="688"/>
        <end position="718"/>
    </location>
</feature>
<organism evidence="27 28">
    <name type="scientific">Drosophila arizonae</name>
    <name type="common">Fruit fly</name>
    <dbReference type="NCBI Taxonomy" id="7263"/>
    <lineage>
        <taxon>Eukaryota</taxon>
        <taxon>Metazoa</taxon>
        <taxon>Ecdysozoa</taxon>
        <taxon>Arthropoda</taxon>
        <taxon>Hexapoda</taxon>
        <taxon>Insecta</taxon>
        <taxon>Pterygota</taxon>
        <taxon>Neoptera</taxon>
        <taxon>Endopterygota</taxon>
        <taxon>Diptera</taxon>
        <taxon>Brachycera</taxon>
        <taxon>Muscomorpha</taxon>
        <taxon>Ephydroidea</taxon>
        <taxon>Drosophilidae</taxon>
        <taxon>Drosophila</taxon>
    </lineage>
</organism>
<reference evidence="27" key="1">
    <citation type="journal article" date="1997" name="Nucleic Acids Res.">
        <title>tRNAscan-SE: a program for improved detection of transfer RNA genes in genomic sequence.</title>
        <authorList>
            <person name="Lowe T.M."/>
            <person name="Eddy S.R."/>
        </authorList>
    </citation>
    <scope>NUCLEOTIDE SEQUENCE [LARGE SCALE GENOMIC DNA]</scope>
</reference>
<dbReference type="InterPro" id="IPR001245">
    <property type="entry name" value="Ser-Thr/Tyr_kinase_cat_dom"/>
</dbReference>
<feature type="region of interest" description="Disordered" evidence="22">
    <location>
        <begin position="190"/>
        <end position="209"/>
    </location>
</feature>
<dbReference type="InterPro" id="IPR050122">
    <property type="entry name" value="RTK"/>
</dbReference>
<dbReference type="InterPro" id="IPR002011">
    <property type="entry name" value="Tyr_kinase_rcpt_2_CS"/>
</dbReference>
<evidence type="ECO:0000256" key="9">
    <source>
        <dbReference type="ARBA" id="ARBA00022729"/>
    </source>
</evidence>
<dbReference type="SMART" id="SM00261">
    <property type="entry name" value="FU"/>
    <property type="match status" value="1"/>
</dbReference>
<feature type="compositionally biased region" description="Low complexity" evidence="22">
    <location>
        <begin position="100"/>
        <end position="112"/>
    </location>
</feature>
<dbReference type="InterPro" id="IPR020635">
    <property type="entry name" value="Tyr_kinase_cat_dom"/>
</dbReference>
<evidence type="ECO:0000256" key="12">
    <source>
        <dbReference type="ARBA" id="ARBA00022777"/>
    </source>
</evidence>
<keyword evidence="4" id="KW-0597">Phosphoprotein</keyword>
<evidence type="ECO:0000256" key="21">
    <source>
        <dbReference type="PROSITE-ProRule" id="PRU10141"/>
    </source>
</evidence>
<dbReference type="RefSeq" id="XP_017874624.1">
    <property type="nucleotide sequence ID" value="XM_018019135.1"/>
</dbReference>
<keyword evidence="10" id="KW-0677">Repeat</keyword>
<evidence type="ECO:0000259" key="26">
    <source>
        <dbReference type="PROSITE" id="PS51379"/>
    </source>
</evidence>
<evidence type="ECO:0000256" key="7">
    <source>
        <dbReference type="ARBA" id="ARBA00022692"/>
    </source>
</evidence>
<keyword evidence="6" id="KW-0165">Cleavage on pair of basic residues</keyword>
<keyword evidence="11 21" id="KW-0547">Nucleotide-binding</keyword>
<evidence type="ECO:0000256" key="10">
    <source>
        <dbReference type="ARBA" id="ARBA00022737"/>
    </source>
</evidence>
<proteinExistence type="predicted"/>
<feature type="compositionally biased region" description="Low complexity" evidence="22">
    <location>
        <begin position="1930"/>
        <end position="1950"/>
    </location>
</feature>
<comment type="subcellular location">
    <subcellularLocation>
        <location evidence="2">Membrane</location>
        <topology evidence="2">Single-pass type I membrane protein</topology>
    </subcellularLocation>
</comment>
<dbReference type="GeneID" id="108621684"/>
<comment type="catalytic activity">
    <reaction evidence="20">
        <text>L-tyrosyl-[protein] + ATP = O-phospho-L-tyrosyl-[protein] + ADP + H(+)</text>
        <dbReference type="Rhea" id="RHEA:10596"/>
        <dbReference type="Rhea" id="RHEA-COMP:10136"/>
        <dbReference type="Rhea" id="RHEA-COMP:20101"/>
        <dbReference type="ChEBI" id="CHEBI:15378"/>
        <dbReference type="ChEBI" id="CHEBI:30616"/>
        <dbReference type="ChEBI" id="CHEBI:46858"/>
        <dbReference type="ChEBI" id="CHEBI:61978"/>
        <dbReference type="ChEBI" id="CHEBI:456216"/>
        <dbReference type="EC" id="2.7.10.1"/>
    </reaction>
</comment>
<reference evidence="28" key="3">
    <citation type="submission" date="2025-08" db="UniProtKB">
        <authorList>
            <consortium name="RefSeq"/>
        </authorList>
    </citation>
    <scope>IDENTIFICATION</scope>
    <source>
        <tissue evidence="28">Whole organism</tissue>
    </source>
</reference>
<dbReference type="InterPro" id="IPR013783">
    <property type="entry name" value="Ig-like_fold"/>
</dbReference>
<dbReference type="InterPro" id="IPR009030">
    <property type="entry name" value="Growth_fac_rcpt_cys_sf"/>
</dbReference>
<dbReference type="PROSITE" id="PS00109">
    <property type="entry name" value="PROTEIN_KINASE_TYR"/>
    <property type="match status" value="1"/>
</dbReference>
<evidence type="ECO:0000256" key="15">
    <source>
        <dbReference type="ARBA" id="ARBA00023136"/>
    </source>
</evidence>
<dbReference type="PROSITE" id="PS00239">
    <property type="entry name" value="RECEPTOR_TYR_KIN_II"/>
    <property type="match status" value="1"/>
</dbReference>
<dbReference type="InterPro" id="IPR000719">
    <property type="entry name" value="Prot_kinase_dom"/>
</dbReference>
<keyword evidence="14 23" id="KW-1133">Transmembrane helix</keyword>
<evidence type="ECO:0000256" key="18">
    <source>
        <dbReference type="ARBA" id="ARBA00023180"/>
    </source>
</evidence>
<dbReference type="InterPro" id="IPR036941">
    <property type="entry name" value="Rcpt_L-dom_sf"/>
</dbReference>
<dbReference type="SUPFAM" id="SSF57184">
    <property type="entry name" value="Growth factor receptor domain"/>
    <property type="match status" value="1"/>
</dbReference>
<dbReference type="PROSITE" id="PS51379">
    <property type="entry name" value="4FE4S_FER_2"/>
    <property type="match status" value="1"/>
</dbReference>
<dbReference type="PROSITE" id="PS50011">
    <property type="entry name" value="PROTEIN_KINASE_DOM"/>
    <property type="match status" value="1"/>
</dbReference>
<evidence type="ECO:0000256" key="17">
    <source>
        <dbReference type="ARBA" id="ARBA00023170"/>
    </source>
</evidence>
<dbReference type="SUPFAM" id="SSF49265">
    <property type="entry name" value="Fibronectin type III"/>
    <property type="match status" value="2"/>
</dbReference>
<keyword evidence="9" id="KW-0732">Signal</keyword>
<feature type="region of interest" description="Disordered" evidence="22">
    <location>
        <begin position="2087"/>
        <end position="2205"/>
    </location>
</feature>
<dbReference type="Pfam" id="PF00757">
    <property type="entry name" value="Furin-like"/>
    <property type="match status" value="1"/>
</dbReference>
<feature type="compositionally biased region" description="Low complexity" evidence="22">
    <location>
        <begin position="119"/>
        <end position="146"/>
    </location>
</feature>
<evidence type="ECO:0000256" key="1">
    <source>
        <dbReference type="ARBA" id="ARBA00001936"/>
    </source>
</evidence>
<evidence type="ECO:0000259" key="24">
    <source>
        <dbReference type="PROSITE" id="PS50011"/>
    </source>
</evidence>
<evidence type="ECO:0000256" key="13">
    <source>
        <dbReference type="ARBA" id="ARBA00022840"/>
    </source>
</evidence>
<feature type="compositionally biased region" description="Low complexity" evidence="22">
    <location>
        <begin position="2135"/>
        <end position="2179"/>
    </location>
</feature>
<evidence type="ECO:0000256" key="11">
    <source>
        <dbReference type="ARBA" id="ARBA00022741"/>
    </source>
</evidence>
<dbReference type="Pfam" id="PF00041">
    <property type="entry name" value="fn3"/>
    <property type="match status" value="1"/>
</dbReference>
<feature type="compositionally biased region" description="Low complexity" evidence="22">
    <location>
        <begin position="1881"/>
        <end position="1901"/>
    </location>
</feature>
<evidence type="ECO:0000313" key="28">
    <source>
        <dbReference type="RefSeq" id="XP_017874624.1"/>
    </source>
</evidence>
<dbReference type="InterPro" id="IPR017441">
    <property type="entry name" value="Protein_kinase_ATP_BS"/>
</dbReference>
<accession>A0ABM1Q588</accession>
<keyword evidence="27" id="KW-1185">Reference proteome</keyword>
<dbReference type="Gene3D" id="2.60.40.10">
    <property type="entry name" value="Immunoglobulins"/>
    <property type="match status" value="3"/>
</dbReference>
<feature type="region of interest" description="Disordered" evidence="22">
    <location>
        <begin position="1921"/>
        <end position="1950"/>
    </location>
</feature>
<name>A0ABM1Q588_DROAR</name>
<evidence type="ECO:0000256" key="8">
    <source>
        <dbReference type="ARBA" id="ARBA00022723"/>
    </source>
</evidence>
<evidence type="ECO:0000256" key="23">
    <source>
        <dbReference type="SAM" id="Phobius"/>
    </source>
</evidence>
<dbReference type="Gene3D" id="2.10.220.10">
    <property type="entry name" value="Hormone Receptor, Insulin-like Growth Factor Receptor 1, Chain A, domain 2"/>
    <property type="match status" value="1"/>
</dbReference>
<dbReference type="PRINTS" id="PR00109">
    <property type="entry name" value="TYRKINASE"/>
</dbReference>
<dbReference type="EC" id="2.7.10.1" evidence="3"/>
<dbReference type="Gene3D" id="3.80.20.20">
    <property type="entry name" value="Receptor L-domain"/>
    <property type="match status" value="2"/>
</dbReference>
<reference evidence="27" key="2">
    <citation type="journal article" date="2016" name="G3 (Bethesda)">
        <title>Genome Evolution in Three Species of Cactophilic Drosophila.</title>
        <authorList>
            <person name="Sanchez-Flores A."/>
            <person name="Penazola F."/>
            <person name="Carpinteyro-Ponce J."/>
            <person name="Nazario-Yepiz N."/>
            <person name="Abreu-Goodger C."/>
            <person name="Machado C.A."/>
            <person name="Markow T.A."/>
        </authorList>
    </citation>
    <scope>NUCLEOTIDE SEQUENCE [LARGE SCALE GENOMIC DNA]</scope>
</reference>
<dbReference type="InterPro" id="IPR036116">
    <property type="entry name" value="FN3_sf"/>
</dbReference>
<evidence type="ECO:0000256" key="5">
    <source>
        <dbReference type="ARBA" id="ARBA00022679"/>
    </source>
</evidence>
<keyword evidence="17" id="KW-0675">Receptor</keyword>
<keyword evidence="12" id="KW-0418">Kinase</keyword>
<feature type="transmembrane region" description="Helical" evidence="23">
    <location>
        <begin position="1349"/>
        <end position="1371"/>
    </location>
</feature>
<dbReference type="InterPro" id="IPR000494">
    <property type="entry name" value="Rcpt_L-dom"/>
</dbReference>
<evidence type="ECO:0000256" key="2">
    <source>
        <dbReference type="ARBA" id="ARBA00004479"/>
    </source>
</evidence>
<keyword evidence="19" id="KW-0464">Manganese</keyword>
<dbReference type="InterPro" id="IPR003961">
    <property type="entry name" value="FN3_dom"/>
</dbReference>
<dbReference type="InterPro" id="IPR006212">
    <property type="entry name" value="Furin_repeat"/>
</dbReference>
<dbReference type="InterPro" id="IPR008266">
    <property type="entry name" value="Tyr_kinase_AS"/>
</dbReference>
<feature type="region of interest" description="Disordered" evidence="22">
    <location>
        <begin position="1025"/>
        <end position="1055"/>
    </location>
</feature>
<dbReference type="InterPro" id="IPR011009">
    <property type="entry name" value="Kinase-like_dom_sf"/>
</dbReference>
<sequence length="2205" mass="246596">MDLRDLPVEMFYWKSAASKSLELNRISDRIKFVTLRQTRCYATKTKPTRTGDVLATTEATTIATPLSKTPASTAYDNICVICRQVPATTECCCIQQTATRSSSYPSSSSSRSQCKFRNSHSNSNSNSNSNNSSISSISSRNSDASSTTFPSKLEVSEHCSCLQRQQRQRRQQHQQLVERAICCTTSNRRSRRSGVESSGSNSINDHNQKQTAPAVNCQCNTSNTSNASNASNTCDNDNNFRNNKKSRYLKLYSDCLSLLVTLQLFLFAQQRMLVQHCCIVFKRRRRQQQQEQAQAIRREYYKFPYYQLQQHPSKRHQTQSIAFTILALLALQATTAIAMLPPPATQQDRQQLQKVPLTARRSFEDSLVSFTGSTRNANGFGTSSNVINRNSNSNVRLARKEMPCKSMDIRNNISELKQLANCTIIEGFLLITLINDADKLNTTYPLLTEVTGYILVFRVQNLISLSQIFPNLSVIRGNILFESYALVVYQNRDLLDIGLSNLRAITNGGVRIERNLYLCFVKTVNWRKIVSKNATDSDIVLKFNRNEAECARCPGEINDDGQENSMSDGSGVPACKEYPGNKRYCWNSRACQTICPKECPYNCIDEHTCCNESCLGGCSNPLLGDCVACRNVSINGGNCIDQCPDGYFMYEQRCITAEMCEKIGTKYESSNQMKLVHYNGKCTTRCDKGYTIMNNTCQKCNGTCQKECPGGTIDNIERAKDYHGCTVIVKDGLTISIKRGGPHMVDALVFGLSMVHTINLYLKVHLTYGLTTLDFFKSLREIKGEKLMDDIYAMYVLENRDLETIWAENQTVIIRNGSIFFHFNPKLCIETIEKLRPMLPGKPEKFNKNEVAEDSNGNKGTCNTRWLNVKIIQLGAVFITIEIDPVNYDDERSFIGYQSYFTFDPYGNVTRDNYQPCLDNWVVGELSKDKIRYIDKLQAYTKYAFYIRTMTISSEKRNYQSDIIRFQTMPLKPSIVRRISARSTDSSKILLSWKPPLEVNGKLAKYQVRAELRRRDAKLEQHRNFCRDPLPNTSDDEETFSSPAEKTFKETPGPDCKCDAGGRNVFDQQVVEEKIFDEIEFENTLQNFLYVPKKRNNSEVANITTLPSDNNSPNAVQHRSRRYIEIDEDAHEMSSVLMRHIRSTENNLSRSEIGAVKAHATLSDSMWGNATVMDANETYYKMFVTEVDANTTEFLFGKLRHFSLYSLSVRACRYKEGENDTAELCSDSEPLEKRTQKLANVDKAFNLTGDLVDNMNTTRGNVRLRWEEPQNPNGAIVSYMVIFERQEQDAVEEKRCITVQDYLNQSGYIVTNLNEGKYSFRIRANSLAGDGELTDPIYVIVPPPKSYTIIWVIGTILVSSIFIITGLIIYLKFFSPKRGHPQDLVMNTEVNPFYASLQYVPDEWEVSRDRVLTLTPLGQGSFGMVYRGILKAQNNGEDTPCAIKTVTENATDRERINFLSEASVMKEFDTYHVVRLLGVCSSGQPALVVMELMEKGDLKSYLRAHRPDERKDVVVQPPPYSRIFQMAIEIADGMAYLAAKKFVHRDLAARNCMVAADLTVKIGDFGMTRDIYETDYYRKGTKGLLPVRWMPPESLRDGVYASSSDVFSYGVVLWEMATLASQPYQGLSNEQVLRYVIDGGIMERPDNCPEVLHKLMHRCWHHRPSARPSFLDIIDYLLHLSDPRFKEVSFYHSEAGVQYREKESKERNQMDAFAGAHLDAEADGEDATTPLRVGEYQGYKSNMDHNTSLEQPAESPIALVDDQATTHSPFSMHSGYIVSSTPDALCTLPTAGGSHMEDTAYVQPDVDGNADGDGNTYGERGYELYDPSPNFADLPQSSSGRLSGEQHLLPKKKRGGANIMSNMSSSMPDEEISGSVGAGGVVSSSLQPSTASAASSNASNSRHPSLKRVLVDTFRRLNVKRGDSSDSHRSNISNMASNSSNSNLTGHSAGMAMMSMGSNLGTIESGGSGSAGSYAGTPRYYTPTATTPSGGGNGSTTIISDNPNYKLLDESLNSGEKVHSAWPPTKLTTSSLNPNYELMQAPAAEAAAAPFSMLSDNPNYMLMSEPKPGSGQDDVISSANPIYASTISPVHIESGSSNEDENDNDEDEEEDDEHTEHIKMERMPLSRPKQRARIKSQQQPSRSRSVSQTRKTPTTAPTATSTSAYATAAAAATTANTSNILKENWLRQPNTTRPQPPNGFIGHEA</sequence>
<dbReference type="SUPFAM" id="SSF52058">
    <property type="entry name" value="L domain-like"/>
    <property type="match status" value="2"/>
</dbReference>
<evidence type="ECO:0000313" key="27">
    <source>
        <dbReference type="Proteomes" id="UP000694904"/>
    </source>
</evidence>
<feature type="domain" description="Protein kinase" evidence="24">
    <location>
        <begin position="1411"/>
        <end position="1685"/>
    </location>
</feature>
<protein>
    <recommendedName>
        <fullName evidence="3">receptor protein-tyrosine kinase</fullName>
        <ecNumber evidence="3">2.7.10.1</ecNumber>
    </recommendedName>
</protein>
<dbReference type="SMART" id="SM00060">
    <property type="entry name" value="FN3"/>
    <property type="match status" value="2"/>
</dbReference>
<dbReference type="PROSITE" id="PS50853">
    <property type="entry name" value="FN3"/>
    <property type="match status" value="1"/>
</dbReference>
<evidence type="ECO:0000256" key="3">
    <source>
        <dbReference type="ARBA" id="ARBA00011902"/>
    </source>
</evidence>
<feature type="region of interest" description="Disordered" evidence="22">
    <location>
        <begin position="100"/>
        <end position="148"/>
    </location>
</feature>
<feature type="region of interest" description="Disordered" evidence="22">
    <location>
        <begin position="1803"/>
        <end position="1904"/>
    </location>
</feature>
<evidence type="ECO:0000256" key="6">
    <source>
        <dbReference type="ARBA" id="ARBA00022685"/>
    </source>
</evidence>
<evidence type="ECO:0000256" key="14">
    <source>
        <dbReference type="ARBA" id="ARBA00022989"/>
    </source>
</evidence>
<dbReference type="CDD" id="cd00064">
    <property type="entry name" value="FU"/>
    <property type="match status" value="1"/>
</dbReference>
<dbReference type="PANTHER" id="PTHR24416">
    <property type="entry name" value="TYROSINE-PROTEIN KINASE RECEPTOR"/>
    <property type="match status" value="1"/>
</dbReference>
<dbReference type="Pfam" id="PF07714">
    <property type="entry name" value="PK_Tyr_Ser-Thr"/>
    <property type="match status" value="1"/>
</dbReference>
<keyword evidence="8" id="KW-0479">Metal-binding</keyword>
<dbReference type="InterPro" id="IPR006211">
    <property type="entry name" value="Furin-like_Cys-rich_dom"/>
</dbReference>
<keyword evidence="15 23" id="KW-0472">Membrane</keyword>
<evidence type="ECO:0000256" key="20">
    <source>
        <dbReference type="ARBA" id="ARBA00051243"/>
    </source>
</evidence>
<dbReference type="Gene3D" id="3.30.200.20">
    <property type="entry name" value="Phosphorylase Kinase, domain 1"/>
    <property type="match status" value="1"/>
</dbReference>
<evidence type="ECO:0000256" key="4">
    <source>
        <dbReference type="ARBA" id="ARBA00022553"/>
    </source>
</evidence>
<dbReference type="Proteomes" id="UP000694904">
    <property type="component" value="Chromosome 2"/>
</dbReference>
<keyword evidence="13 21" id="KW-0067">ATP-binding</keyword>
<keyword evidence="18" id="KW-0325">Glycoprotein</keyword>
<dbReference type="Gene3D" id="1.10.510.10">
    <property type="entry name" value="Transferase(Phosphotransferase) domain 1"/>
    <property type="match status" value="1"/>
</dbReference>
<dbReference type="SMART" id="SM00219">
    <property type="entry name" value="TyrKc"/>
    <property type="match status" value="1"/>
</dbReference>
<keyword evidence="16" id="KW-0829">Tyrosine-protein kinase</keyword>
<feature type="binding site" evidence="21">
    <location>
        <position position="1444"/>
    </location>
    <ligand>
        <name>ATP</name>
        <dbReference type="ChEBI" id="CHEBI:30616"/>
    </ligand>
</feature>
<feature type="compositionally biased region" description="Acidic residues" evidence="22">
    <location>
        <begin position="2098"/>
        <end position="2113"/>
    </location>
</feature>
<evidence type="ECO:0000256" key="16">
    <source>
        <dbReference type="ARBA" id="ARBA00023137"/>
    </source>
</evidence>
<dbReference type="Pfam" id="PF01030">
    <property type="entry name" value="Recep_L_domain"/>
    <property type="match status" value="2"/>
</dbReference>
<dbReference type="SUPFAM" id="SSF56112">
    <property type="entry name" value="Protein kinase-like (PK-like)"/>
    <property type="match status" value="1"/>
</dbReference>
<keyword evidence="7 23" id="KW-0812">Transmembrane</keyword>
<evidence type="ECO:0000256" key="22">
    <source>
        <dbReference type="SAM" id="MobiDB-lite"/>
    </source>
</evidence>
<dbReference type="CDD" id="cd00063">
    <property type="entry name" value="FN3"/>
    <property type="match status" value="2"/>
</dbReference>
<dbReference type="InterPro" id="IPR017896">
    <property type="entry name" value="4Fe4S_Fe-S-bd"/>
</dbReference>
<dbReference type="CDD" id="cd05032">
    <property type="entry name" value="PTKc_InsR_like"/>
    <property type="match status" value="1"/>
</dbReference>
<evidence type="ECO:0000259" key="25">
    <source>
        <dbReference type="PROSITE" id="PS50853"/>
    </source>
</evidence>
<keyword evidence="5" id="KW-0808">Transferase</keyword>